<protein>
    <recommendedName>
        <fullName evidence="4">Subtilisin-like protease fibronectin type-III domain-containing protein</fullName>
    </recommendedName>
</protein>
<evidence type="ECO:0000313" key="6">
    <source>
        <dbReference type="Proteomes" id="UP001154282"/>
    </source>
</evidence>
<dbReference type="EMBL" id="CAMGYJ010000011">
    <property type="protein sequence ID" value="CAI0596906.1"/>
    <property type="molecule type" value="Genomic_DNA"/>
</dbReference>
<comment type="caution">
    <text evidence="5">The sequence shown here is derived from an EMBL/GenBank/DDBJ whole genome shotgun (WGS) entry which is preliminary data.</text>
</comment>
<dbReference type="GO" id="GO:0005576">
    <property type="term" value="C:extracellular region"/>
    <property type="evidence" value="ECO:0007669"/>
    <property type="project" value="UniProtKB-SubCell"/>
</dbReference>
<dbReference type="Pfam" id="PF17766">
    <property type="entry name" value="fn3_6"/>
    <property type="match status" value="1"/>
</dbReference>
<evidence type="ECO:0000259" key="4">
    <source>
        <dbReference type="Pfam" id="PF17766"/>
    </source>
</evidence>
<accession>A0AAV0RYY7</accession>
<dbReference type="InterPro" id="IPR041469">
    <property type="entry name" value="Subtilisin-like_FN3"/>
</dbReference>
<comment type="similarity">
    <text evidence="2">Belongs to the peptidase S8 family.</text>
</comment>
<dbReference type="PANTHER" id="PTHR10795">
    <property type="entry name" value="PROPROTEIN CONVERTASE SUBTILISIN/KEXIN"/>
    <property type="match status" value="1"/>
</dbReference>
<dbReference type="Proteomes" id="UP001154282">
    <property type="component" value="Unassembled WGS sequence"/>
</dbReference>
<dbReference type="Gene3D" id="2.60.40.2310">
    <property type="match status" value="1"/>
</dbReference>
<evidence type="ECO:0000256" key="3">
    <source>
        <dbReference type="ARBA" id="ARBA00022729"/>
    </source>
</evidence>
<evidence type="ECO:0000256" key="1">
    <source>
        <dbReference type="ARBA" id="ARBA00004613"/>
    </source>
</evidence>
<organism evidence="5 6">
    <name type="scientific">Linum tenue</name>
    <dbReference type="NCBI Taxonomy" id="586396"/>
    <lineage>
        <taxon>Eukaryota</taxon>
        <taxon>Viridiplantae</taxon>
        <taxon>Streptophyta</taxon>
        <taxon>Embryophyta</taxon>
        <taxon>Tracheophyta</taxon>
        <taxon>Spermatophyta</taxon>
        <taxon>Magnoliopsida</taxon>
        <taxon>eudicotyledons</taxon>
        <taxon>Gunneridae</taxon>
        <taxon>Pentapetalae</taxon>
        <taxon>rosids</taxon>
        <taxon>fabids</taxon>
        <taxon>Malpighiales</taxon>
        <taxon>Linaceae</taxon>
        <taxon>Linum</taxon>
    </lineage>
</organism>
<sequence length="164" mass="18801">MGSLNPGLVYETDVTHHLLFMCYYGYDTNTVRWISKVARSSNFYCSQHSQSDLISNLNFPSISVGLTGANRTRTVPRVLTNVAGNGNWTYKAVLEFGGAGPVSHVRVKVFPRKLTFTENGQRRSYKIKFSSKEDYLMNQEFVYGWITWTNPHFKVRSPFVVRMN</sequence>
<name>A0AAV0RYY7_9ROSI</name>
<reference evidence="5" key="1">
    <citation type="submission" date="2022-08" db="EMBL/GenBank/DDBJ databases">
        <authorList>
            <person name="Gutierrez-Valencia J."/>
        </authorList>
    </citation>
    <scope>NUCLEOTIDE SEQUENCE</scope>
</reference>
<gene>
    <name evidence="5" type="ORF">LITE_LOCUS50223</name>
</gene>
<evidence type="ECO:0000256" key="2">
    <source>
        <dbReference type="ARBA" id="ARBA00011073"/>
    </source>
</evidence>
<proteinExistence type="inferred from homology"/>
<feature type="domain" description="Subtilisin-like protease fibronectin type-III" evidence="4">
    <location>
        <begin position="56"/>
        <end position="161"/>
    </location>
</feature>
<keyword evidence="6" id="KW-1185">Reference proteome</keyword>
<keyword evidence="3" id="KW-0732">Signal</keyword>
<comment type="subcellular location">
    <subcellularLocation>
        <location evidence="1">Secreted</location>
    </subcellularLocation>
</comment>
<dbReference type="AlphaFoldDB" id="A0AAV0RYY7"/>
<dbReference type="InterPro" id="IPR045051">
    <property type="entry name" value="SBT"/>
</dbReference>
<evidence type="ECO:0000313" key="5">
    <source>
        <dbReference type="EMBL" id="CAI0596906.1"/>
    </source>
</evidence>